<dbReference type="InterPro" id="IPR036844">
    <property type="entry name" value="Hint_dom_sf"/>
</dbReference>
<accession>A0A6C0LNE7</accession>
<dbReference type="EMBL" id="MN740535">
    <property type="protein sequence ID" value="QHU32087.1"/>
    <property type="molecule type" value="Genomic_DNA"/>
</dbReference>
<feature type="transmembrane region" description="Helical" evidence="1">
    <location>
        <begin position="147"/>
        <end position="168"/>
    </location>
</feature>
<organism evidence="2">
    <name type="scientific">viral metagenome</name>
    <dbReference type="NCBI Taxonomy" id="1070528"/>
    <lineage>
        <taxon>unclassified sequences</taxon>
        <taxon>metagenomes</taxon>
        <taxon>organismal metagenomes</taxon>
    </lineage>
</organism>
<keyword evidence="1" id="KW-0472">Membrane</keyword>
<evidence type="ECO:0008006" key="3">
    <source>
        <dbReference type="Google" id="ProtNLM"/>
    </source>
</evidence>
<feature type="transmembrane region" description="Helical" evidence="1">
    <location>
        <begin position="20"/>
        <end position="44"/>
    </location>
</feature>
<proteinExistence type="predicted"/>
<name>A0A6C0LNE7_9ZZZZ</name>
<sequence>METSEFERLTAWKEGYTRTIIVFVLITAVQIGLLVGAFQLHLLADIKKNFGNYRCNPLFMPFVGNFGYNPIDNFNFCVQSIFQGKAAEVFAPIYSILGTFQGVLMTIVNSALSIRGMFSNFLGGVENFIASVRNKIQFLMNNVRMSFIRILNLMGKVYGSMFAVLFMGQSAMTAAFNLGNNDLVKFLFEFCFAPDTVVKMADGTHKTIKDVVIGDVLAEVPNNKSPVVTSVFRFAGGSTPMVRIGDVVVSGAHYVLAGSDGMVPAEAHPDAVWAGSVPELVCLNVSGHRFRVGKDGLLVADYDEHDTAAVVGETQRMATKALNGRVDGEEPVMDYSLGVAGSSEVLMADGEWKRMDSIAIGDVVKHSGKVLGVVCEQCDTTVISPSGIVFSAAQIVYDSSANQWKRSANYWSRGPAGGAKTLYTIFTMNSGAISIRKGKSVEFIRDYREAPLPEMESAYEKEFLVAH</sequence>
<dbReference type="Gene3D" id="2.170.16.10">
    <property type="entry name" value="Hedgehog/Intein (Hint) domain"/>
    <property type="match status" value="1"/>
</dbReference>
<keyword evidence="1" id="KW-1133">Transmembrane helix</keyword>
<protein>
    <recommendedName>
        <fullName evidence="3">Vint domain-containing protein</fullName>
    </recommendedName>
</protein>
<keyword evidence="1" id="KW-0812">Transmembrane</keyword>
<reference evidence="2" key="1">
    <citation type="journal article" date="2020" name="Nature">
        <title>Giant virus diversity and host interactions through global metagenomics.</title>
        <authorList>
            <person name="Schulz F."/>
            <person name="Roux S."/>
            <person name="Paez-Espino D."/>
            <person name="Jungbluth S."/>
            <person name="Walsh D.A."/>
            <person name="Denef V.J."/>
            <person name="McMahon K.D."/>
            <person name="Konstantinidis K.T."/>
            <person name="Eloe-Fadrosh E.A."/>
            <person name="Kyrpides N.C."/>
            <person name="Woyke T."/>
        </authorList>
    </citation>
    <scope>NUCLEOTIDE SEQUENCE</scope>
    <source>
        <strain evidence="2">GVMAG-M-3300027963-41</strain>
    </source>
</reference>
<evidence type="ECO:0000313" key="2">
    <source>
        <dbReference type="EMBL" id="QHU32087.1"/>
    </source>
</evidence>
<dbReference type="AlphaFoldDB" id="A0A6C0LNE7"/>
<evidence type="ECO:0000256" key="1">
    <source>
        <dbReference type="SAM" id="Phobius"/>
    </source>
</evidence>
<dbReference type="SUPFAM" id="SSF51294">
    <property type="entry name" value="Hedgehog/intein (Hint) domain"/>
    <property type="match status" value="1"/>
</dbReference>